<feature type="non-terminal residue" evidence="1">
    <location>
        <position position="74"/>
    </location>
</feature>
<dbReference type="EMBL" id="BKCJ011168554">
    <property type="protein sequence ID" value="GFC97843.1"/>
    <property type="molecule type" value="Genomic_DNA"/>
</dbReference>
<comment type="caution">
    <text evidence="1">The sequence shown here is derived from an EMBL/GenBank/DDBJ whole genome shotgun (WGS) entry which is preliminary data.</text>
</comment>
<evidence type="ECO:0000313" key="1">
    <source>
        <dbReference type="EMBL" id="GFC97843.1"/>
    </source>
</evidence>
<name>A0A699SLS7_TANCI</name>
<sequence length="74" mass="8413">MKFMHSDEMAMLVRKLVSSTIFYETCAAFEEVMNMKEPFNLAKVKDPSASVEALLSKKPKSLRCPTLIKTMLLL</sequence>
<reference evidence="1" key="1">
    <citation type="journal article" date="2019" name="Sci. Rep.">
        <title>Draft genome of Tanacetum cinerariifolium, the natural source of mosquito coil.</title>
        <authorList>
            <person name="Yamashiro T."/>
            <person name="Shiraishi A."/>
            <person name="Satake H."/>
            <person name="Nakayama K."/>
        </authorList>
    </citation>
    <scope>NUCLEOTIDE SEQUENCE</scope>
</reference>
<dbReference type="AlphaFoldDB" id="A0A699SLS7"/>
<organism evidence="1">
    <name type="scientific">Tanacetum cinerariifolium</name>
    <name type="common">Dalmatian daisy</name>
    <name type="synonym">Chrysanthemum cinerariifolium</name>
    <dbReference type="NCBI Taxonomy" id="118510"/>
    <lineage>
        <taxon>Eukaryota</taxon>
        <taxon>Viridiplantae</taxon>
        <taxon>Streptophyta</taxon>
        <taxon>Embryophyta</taxon>
        <taxon>Tracheophyta</taxon>
        <taxon>Spermatophyta</taxon>
        <taxon>Magnoliopsida</taxon>
        <taxon>eudicotyledons</taxon>
        <taxon>Gunneridae</taxon>
        <taxon>Pentapetalae</taxon>
        <taxon>asterids</taxon>
        <taxon>campanulids</taxon>
        <taxon>Asterales</taxon>
        <taxon>Asteraceae</taxon>
        <taxon>Asteroideae</taxon>
        <taxon>Anthemideae</taxon>
        <taxon>Anthemidinae</taxon>
        <taxon>Tanacetum</taxon>
    </lineage>
</organism>
<protein>
    <submittedName>
        <fullName evidence="1">Uncharacterized protein</fullName>
    </submittedName>
</protein>
<accession>A0A699SLS7</accession>
<proteinExistence type="predicted"/>
<gene>
    <name evidence="1" type="ORF">Tci_869813</name>
</gene>